<evidence type="ECO:0000256" key="2">
    <source>
        <dbReference type="SAM" id="SignalP"/>
    </source>
</evidence>
<organism evidence="3 4">
    <name type="scientific">Heyndrickxia sporothermodurans</name>
    <dbReference type="NCBI Taxonomy" id="46224"/>
    <lineage>
        <taxon>Bacteria</taxon>
        <taxon>Bacillati</taxon>
        <taxon>Bacillota</taxon>
        <taxon>Bacilli</taxon>
        <taxon>Bacillales</taxon>
        <taxon>Bacillaceae</taxon>
        <taxon>Heyndrickxia</taxon>
    </lineage>
</organism>
<feature type="chain" id="PRO_5007563833" evidence="2">
    <location>
        <begin position="29"/>
        <end position="93"/>
    </location>
</feature>
<dbReference type="Proteomes" id="UP000075666">
    <property type="component" value="Unassembled WGS sequence"/>
</dbReference>
<keyword evidence="1" id="KW-0812">Transmembrane</keyword>
<accession>A0A150KKQ3</accession>
<protein>
    <submittedName>
        <fullName evidence="3">Uncharacterized protein</fullName>
    </submittedName>
</protein>
<sequence length="93" mass="10284">MKFAKKISIVIMASFLIFTVFSVNNASAQTLDIAKYDTINNDNVVQPYSAAKETTVFVVGLLAGWIIDGILIVNTGIFLIFTYVEYGGKSYYI</sequence>
<proteinExistence type="predicted"/>
<dbReference type="PATRIC" id="fig|46224.3.peg.1118"/>
<evidence type="ECO:0000313" key="3">
    <source>
        <dbReference type="EMBL" id="KYC89768.1"/>
    </source>
</evidence>
<dbReference type="AlphaFoldDB" id="A0A150KKQ3"/>
<keyword evidence="4" id="KW-1185">Reference proteome</keyword>
<reference evidence="3 4" key="1">
    <citation type="submission" date="2016-01" db="EMBL/GenBank/DDBJ databases">
        <title>Genome Sequences of Twelve Sporeforming Bacillus Species Isolated from Foods.</title>
        <authorList>
            <person name="Berendsen E.M."/>
            <person name="Wells-Bennik M.H."/>
            <person name="Krawcyk A.O."/>
            <person name="De Jong A."/>
            <person name="Holsappel S."/>
            <person name="Eijlander R.T."/>
            <person name="Kuipers O.P."/>
        </authorList>
    </citation>
    <scope>NUCLEOTIDE SEQUENCE [LARGE SCALE GENOMIC DNA]</scope>
    <source>
        <strain evidence="3 4">B4102</strain>
    </source>
</reference>
<name>A0A150KKQ3_9BACI</name>
<keyword evidence="2" id="KW-0732">Signal</keyword>
<gene>
    <name evidence="3" type="ORF">B4102_3972</name>
</gene>
<keyword evidence="1" id="KW-0472">Membrane</keyword>
<evidence type="ECO:0000313" key="4">
    <source>
        <dbReference type="Proteomes" id="UP000075666"/>
    </source>
</evidence>
<feature type="transmembrane region" description="Helical" evidence="1">
    <location>
        <begin position="56"/>
        <end position="84"/>
    </location>
</feature>
<dbReference type="RefSeq" id="WP_066235676.1">
    <property type="nucleotide sequence ID" value="NZ_LQYN01000130.1"/>
</dbReference>
<evidence type="ECO:0000256" key="1">
    <source>
        <dbReference type="SAM" id="Phobius"/>
    </source>
</evidence>
<dbReference type="EMBL" id="LQYN01000130">
    <property type="protein sequence ID" value="KYC89768.1"/>
    <property type="molecule type" value="Genomic_DNA"/>
</dbReference>
<comment type="caution">
    <text evidence="3">The sequence shown here is derived from an EMBL/GenBank/DDBJ whole genome shotgun (WGS) entry which is preliminary data.</text>
</comment>
<keyword evidence="1" id="KW-1133">Transmembrane helix</keyword>
<feature type="signal peptide" evidence="2">
    <location>
        <begin position="1"/>
        <end position="28"/>
    </location>
</feature>